<keyword evidence="4 5" id="KW-0472">Membrane</keyword>
<dbReference type="AlphaFoldDB" id="A0A4Q2K6G1"/>
<evidence type="ECO:0000256" key="4">
    <source>
        <dbReference type="ARBA" id="ARBA00023136"/>
    </source>
</evidence>
<dbReference type="GO" id="GO:0016020">
    <property type="term" value="C:membrane"/>
    <property type="evidence" value="ECO:0007669"/>
    <property type="project" value="UniProtKB-SubCell"/>
</dbReference>
<feature type="domain" description="ABC-2 type transporter transmembrane" evidence="6">
    <location>
        <begin position="20"/>
        <end position="374"/>
    </location>
</feature>
<keyword evidence="2 5" id="KW-0812">Transmembrane</keyword>
<dbReference type="Proteomes" id="UP000291269">
    <property type="component" value="Unassembled WGS sequence"/>
</dbReference>
<name>A0A4Q2K6G1_9FIRM</name>
<dbReference type="PANTHER" id="PTHR43471">
    <property type="entry name" value="ABC TRANSPORTER PERMEASE"/>
    <property type="match status" value="1"/>
</dbReference>
<feature type="transmembrane region" description="Helical" evidence="5">
    <location>
        <begin position="272"/>
        <end position="294"/>
    </location>
</feature>
<keyword evidence="8" id="KW-1185">Reference proteome</keyword>
<protein>
    <submittedName>
        <fullName evidence="7">ABC transporter permease</fullName>
    </submittedName>
</protein>
<dbReference type="PANTHER" id="PTHR43471:SF3">
    <property type="entry name" value="ABC TRANSPORTER PERMEASE PROTEIN NATB"/>
    <property type="match status" value="1"/>
</dbReference>
<evidence type="ECO:0000256" key="5">
    <source>
        <dbReference type="SAM" id="Phobius"/>
    </source>
</evidence>
<keyword evidence="3 5" id="KW-1133">Transmembrane helix</keyword>
<evidence type="ECO:0000256" key="2">
    <source>
        <dbReference type="ARBA" id="ARBA00022692"/>
    </source>
</evidence>
<feature type="transmembrane region" description="Helical" evidence="5">
    <location>
        <begin position="21"/>
        <end position="40"/>
    </location>
</feature>
<feature type="transmembrane region" description="Helical" evidence="5">
    <location>
        <begin position="355"/>
        <end position="377"/>
    </location>
</feature>
<comment type="subcellular location">
    <subcellularLocation>
        <location evidence="1">Membrane</location>
        <topology evidence="1">Multi-pass membrane protein</topology>
    </subcellularLocation>
</comment>
<reference evidence="7 8" key="1">
    <citation type="journal article" date="2019" name="Gut">
        <title>Antibiotics-induced monodominance of a novel gut bacterial order.</title>
        <authorList>
            <person name="Hildebrand F."/>
            <person name="Moitinho-Silva L."/>
            <person name="Blasche S."/>
            <person name="Jahn M.T."/>
            <person name="Gossmann T.I."/>
            <person name="Heuerta-Cepas J."/>
            <person name="Hercog R."/>
            <person name="Luetge M."/>
            <person name="Bahram M."/>
            <person name="Pryszlak A."/>
            <person name="Alves R.J."/>
            <person name="Waszak S.M."/>
            <person name="Zhu A."/>
            <person name="Ye L."/>
            <person name="Costea P.I."/>
            <person name="Aalvink S."/>
            <person name="Belzer C."/>
            <person name="Forslund S.K."/>
            <person name="Sunagawa S."/>
            <person name="Hentschel U."/>
            <person name="Merten C."/>
            <person name="Patil K.R."/>
            <person name="Benes V."/>
            <person name="Bork P."/>
        </authorList>
    </citation>
    <scope>NUCLEOTIDE SEQUENCE [LARGE SCALE GENOMIC DNA]</scope>
    <source>
        <strain evidence="7 8">HDS1380</strain>
    </source>
</reference>
<evidence type="ECO:0000256" key="3">
    <source>
        <dbReference type="ARBA" id="ARBA00022989"/>
    </source>
</evidence>
<comment type="caution">
    <text evidence="7">The sequence shown here is derived from an EMBL/GenBank/DDBJ whole genome shotgun (WGS) entry which is preliminary data.</text>
</comment>
<gene>
    <name evidence="7" type="ORF">ESZ91_09760</name>
</gene>
<accession>A0A4Q2K6G1</accession>
<sequence>MRNVLTIIQKEFSRFFRDKRLVLGTLLLPGLLIFVLYSFMGNAFATPSNEPSKIRVVNPSQAFAAYIGMLESASEDFPFEFTDSETNDVTAEKEALAKGEVHAVLVFPENFDAVLGAENTEAPNVEVFYNSAATKSSSAFSGLTSLLDGWEDMMSNLFDVNRGGSYDIATKQEAEASLYAMMLPFIIMTMLYSGCMGIAPESIAGEKERGTIATLLVTPIKRSELVVGKVLSLSALSSLSAISSFIGTFLSIPKLIGGSIGSTLGAYSFGQYVSLFLIMLSAVLIIVSLIAIISSFSKSVKEATTLAVPLMLVVMLVSVTSMFFTVDSSSHALFLIPIYNCVQMMSEIFAFDFSGVNLAVTLASNLAYVAALVFVLAKMFKSEKIMFNH</sequence>
<evidence type="ECO:0000259" key="6">
    <source>
        <dbReference type="Pfam" id="PF12698"/>
    </source>
</evidence>
<dbReference type="OrthoDB" id="5486437at2"/>
<feature type="transmembrane region" description="Helical" evidence="5">
    <location>
        <begin position="230"/>
        <end position="252"/>
    </location>
</feature>
<dbReference type="EMBL" id="SDOZ01000003">
    <property type="protein sequence ID" value="RXZ58329.1"/>
    <property type="molecule type" value="Genomic_DNA"/>
</dbReference>
<feature type="transmembrane region" description="Helical" evidence="5">
    <location>
        <begin position="178"/>
        <end position="199"/>
    </location>
</feature>
<evidence type="ECO:0000313" key="8">
    <source>
        <dbReference type="Proteomes" id="UP000291269"/>
    </source>
</evidence>
<dbReference type="Pfam" id="PF12698">
    <property type="entry name" value="ABC2_membrane_3"/>
    <property type="match status" value="1"/>
</dbReference>
<dbReference type="InterPro" id="IPR013525">
    <property type="entry name" value="ABC2_TM"/>
</dbReference>
<proteinExistence type="predicted"/>
<feature type="transmembrane region" description="Helical" evidence="5">
    <location>
        <begin position="306"/>
        <end position="326"/>
    </location>
</feature>
<dbReference type="GO" id="GO:0140359">
    <property type="term" value="F:ABC-type transporter activity"/>
    <property type="evidence" value="ECO:0007669"/>
    <property type="project" value="InterPro"/>
</dbReference>
<evidence type="ECO:0000313" key="7">
    <source>
        <dbReference type="EMBL" id="RXZ58329.1"/>
    </source>
</evidence>
<organism evidence="7 8">
    <name type="scientific">Candidatus Borkfalkia ceftriaxoniphila</name>
    <dbReference type="NCBI Taxonomy" id="2508949"/>
    <lineage>
        <taxon>Bacteria</taxon>
        <taxon>Bacillati</taxon>
        <taxon>Bacillota</taxon>
        <taxon>Clostridia</taxon>
        <taxon>Christensenellales</taxon>
        <taxon>Christensenellaceae</taxon>
        <taxon>Candidatus Borkfalkia</taxon>
    </lineage>
</organism>
<evidence type="ECO:0000256" key="1">
    <source>
        <dbReference type="ARBA" id="ARBA00004141"/>
    </source>
</evidence>